<proteinExistence type="predicted"/>
<dbReference type="SUPFAM" id="SSF48403">
    <property type="entry name" value="Ankyrin repeat"/>
    <property type="match status" value="1"/>
</dbReference>
<comment type="subcellular location">
    <subcellularLocation>
        <location evidence="1">Nucleus</location>
    </subcellularLocation>
</comment>
<keyword evidence="12" id="KW-0472">Membrane</keyword>
<dbReference type="GO" id="GO:0008270">
    <property type="term" value="F:zinc ion binding"/>
    <property type="evidence" value="ECO:0007669"/>
    <property type="project" value="UniProtKB-KW"/>
</dbReference>
<evidence type="ECO:0000256" key="3">
    <source>
        <dbReference type="ARBA" id="ARBA00022771"/>
    </source>
</evidence>
<evidence type="ECO:0000256" key="11">
    <source>
        <dbReference type="SAM" id="MobiDB-lite"/>
    </source>
</evidence>
<keyword evidence="7" id="KW-0804">Transcription</keyword>
<feature type="compositionally biased region" description="Low complexity" evidence="11">
    <location>
        <begin position="449"/>
        <end position="465"/>
    </location>
</feature>
<evidence type="ECO:0000256" key="9">
    <source>
        <dbReference type="ARBA" id="ARBA00056472"/>
    </source>
</evidence>
<gene>
    <name evidence="14" type="ORF">Acr_28g0000630</name>
</gene>
<evidence type="ECO:0000259" key="13">
    <source>
        <dbReference type="PROSITE" id="PS51141"/>
    </source>
</evidence>
<dbReference type="InterPro" id="IPR036893">
    <property type="entry name" value="SBP_sf"/>
</dbReference>
<dbReference type="Gene3D" id="4.10.1100.10">
    <property type="entry name" value="Transcription factor, SBP-box domain"/>
    <property type="match status" value="1"/>
</dbReference>
<evidence type="ECO:0000256" key="4">
    <source>
        <dbReference type="ARBA" id="ARBA00022833"/>
    </source>
</evidence>
<evidence type="ECO:0000256" key="8">
    <source>
        <dbReference type="ARBA" id="ARBA00023242"/>
    </source>
</evidence>
<keyword evidence="6" id="KW-0238">DNA-binding</keyword>
<evidence type="ECO:0000256" key="12">
    <source>
        <dbReference type="SAM" id="Phobius"/>
    </source>
</evidence>
<dbReference type="Pfam" id="PF26102">
    <property type="entry name" value="Ig_SPL7"/>
    <property type="match status" value="1"/>
</dbReference>
<comment type="function">
    <text evidence="9">Probable transcriptional factor. Binds to the promoter of the SQUAMOSA gene.</text>
</comment>
<organism evidence="14 15">
    <name type="scientific">Actinidia rufa</name>
    <dbReference type="NCBI Taxonomy" id="165716"/>
    <lineage>
        <taxon>Eukaryota</taxon>
        <taxon>Viridiplantae</taxon>
        <taxon>Streptophyta</taxon>
        <taxon>Embryophyta</taxon>
        <taxon>Tracheophyta</taxon>
        <taxon>Spermatophyta</taxon>
        <taxon>Magnoliopsida</taxon>
        <taxon>eudicotyledons</taxon>
        <taxon>Gunneridae</taxon>
        <taxon>Pentapetalae</taxon>
        <taxon>asterids</taxon>
        <taxon>Ericales</taxon>
        <taxon>Actinidiaceae</taxon>
        <taxon>Actinidia</taxon>
    </lineage>
</organism>
<dbReference type="GO" id="GO:0003677">
    <property type="term" value="F:DNA binding"/>
    <property type="evidence" value="ECO:0007669"/>
    <property type="project" value="UniProtKB-KW"/>
</dbReference>
<dbReference type="InterPro" id="IPR004333">
    <property type="entry name" value="SBP_dom"/>
</dbReference>
<evidence type="ECO:0000256" key="2">
    <source>
        <dbReference type="ARBA" id="ARBA00022723"/>
    </source>
</evidence>
<dbReference type="Gene3D" id="1.25.40.20">
    <property type="entry name" value="Ankyrin repeat-containing domain"/>
    <property type="match status" value="1"/>
</dbReference>
<name>A0A7J0H8K5_9ERIC</name>
<keyword evidence="12" id="KW-1133">Transmembrane helix</keyword>
<evidence type="ECO:0000256" key="1">
    <source>
        <dbReference type="ARBA" id="ARBA00004123"/>
    </source>
</evidence>
<dbReference type="Pfam" id="PF03110">
    <property type="entry name" value="SBP"/>
    <property type="match status" value="1"/>
</dbReference>
<dbReference type="PANTHER" id="PTHR31251:SF213">
    <property type="entry name" value="SQUAMOSA PROMOTER-BINDING-LIKE PROTEIN 1"/>
    <property type="match status" value="1"/>
</dbReference>
<keyword evidence="8" id="KW-0539">Nucleus</keyword>
<evidence type="ECO:0000256" key="6">
    <source>
        <dbReference type="ARBA" id="ARBA00023125"/>
    </source>
</evidence>
<evidence type="ECO:0000256" key="5">
    <source>
        <dbReference type="ARBA" id="ARBA00023015"/>
    </source>
</evidence>
<dbReference type="AlphaFoldDB" id="A0A7J0H8K5"/>
<dbReference type="Proteomes" id="UP000585474">
    <property type="component" value="Unassembled WGS sequence"/>
</dbReference>
<keyword evidence="4" id="KW-0862">Zinc</keyword>
<evidence type="ECO:0000256" key="7">
    <source>
        <dbReference type="ARBA" id="ARBA00023163"/>
    </source>
</evidence>
<keyword evidence="12" id="KW-0812">Transmembrane</keyword>
<dbReference type="GO" id="GO:0005634">
    <property type="term" value="C:nucleus"/>
    <property type="evidence" value="ECO:0007669"/>
    <property type="project" value="UniProtKB-SubCell"/>
</dbReference>
<evidence type="ECO:0000313" key="15">
    <source>
        <dbReference type="Proteomes" id="UP000585474"/>
    </source>
</evidence>
<feature type="compositionally biased region" description="Polar residues" evidence="11">
    <location>
        <begin position="433"/>
        <end position="448"/>
    </location>
</feature>
<sequence length="1025" mass="113896">METRVGGEARLFYGMGMGMGSVDLRAVGKRSLEWDPNDWRWDGDLFIANPLNSNQSNYQSRQFLPIGEAGIPITGGSSNSSSSCSDEVNLGTDKGKRELEKRRRVVVVEDDNLEDESSNLTLKLGGHGHQINQREVGNWDGTGGKKTKLLGTSSNRAVCQVEDCGADLSNAKDYHRRHKVCEMHSKASRALVANVLQRFCQQCSRFHALQEFDEGKRSCRRRLAGHNKRRRKTQPDAVANSSSLNDDQASGYLLISLLRILTNMHSNKSDETNDQDLLSHLLRSLASHGGLQGDKNIYGLLQESQNLLNSGSSTGNSEMVSALLSNSPQGLSRPIQHNLPVTTSEAPQRGLCLENARPQVMQTTTSQNPSTILLIKDNASPYSEARDISGGSRLNNFDLNDAYVDSDDCIEDLERSPVPLGLGTVSLECPSWVQQDSHQSSPPQTSRNSDSASTQSPSSSSGETQSRTDRIVLKLFGKEPSDFPFVLRAQILDWLSHSPTDIESYIRPGCVVLTIYLRLYDSAWEELRCDLTSSLSRLLDASDDDTFWTTGWLYTRMQHQIAFMYNGQVVAETSLPLKNDTYSTIQSIKPIAVSTSEGAQFLVKGFNLKRPSTRLLCALEGNYLVEEATEELLEGLDSPEGHDELHFRNFSCSIPAVTGRGFIEVEDNGLSSSFFPFIVAEKDVCSEIRTLERLIELPETDDIQGGNAKIEARNRALDFVHEMGWLLHRNHLKSRLGPLDPNSGLFPLRRFKWLMEFSVDHDWCAVVKKLLNILLDGTVGAGEHPFLKPALSEMGLLHRAVRRNSRSLVECLLKYVPENVSDELRTEFSSLVGGDENFLFTPDVVGPAGLTPLHVAAGRDGCEDVLDALTDDPGKVGVEAWKSARDSTGFTPEDYARLRGHYSYIHLVQKKINCLAVTGHVVVDIPAYVPDCNINQKQHEQQQQQPASFQIENSETRPIQRPCRLCDQKLAYGNANSYLLYRPAMLSMVAIAAVCVCVALLFKSSPEVLYVFRPFRWELLDYGSS</sequence>
<dbReference type="InterPro" id="IPR036770">
    <property type="entry name" value="Ankyrin_rpt-contain_sf"/>
</dbReference>
<protein>
    <submittedName>
        <fullName evidence="14">Squamosa promoter binding protein-like 1</fullName>
    </submittedName>
</protein>
<keyword evidence="5" id="KW-0805">Transcription regulation</keyword>
<dbReference type="SUPFAM" id="SSF103612">
    <property type="entry name" value="SBT domain"/>
    <property type="match status" value="1"/>
</dbReference>
<dbReference type="PANTHER" id="PTHR31251">
    <property type="entry name" value="SQUAMOSA PROMOTER-BINDING-LIKE PROTEIN 4"/>
    <property type="match status" value="1"/>
</dbReference>
<dbReference type="OrthoDB" id="514967at2759"/>
<dbReference type="PROSITE" id="PS51141">
    <property type="entry name" value="ZF_SBP"/>
    <property type="match status" value="1"/>
</dbReference>
<accession>A0A7J0H8K5</accession>
<dbReference type="InterPro" id="IPR044817">
    <property type="entry name" value="SBP-like"/>
</dbReference>
<keyword evidence="15" id="KW-1185">Reference proteome</keyword>
<feature type="transmembrane region" description="Helical" evidence="12">
    <location>
        <begin position="984"/>
        <end position="1002"/>
    </location>
</feature>
<feature type="region of interest" description="Disordered" evidence="11">
    <location>
        <begin position="433"/>
        <end position="466"/>
    </location>
</feature>
<comment type="caution">
    <text evidence="14">The sequence shown here is derived from an EMBL/GenBank/DDBJ whole genome shotgun (WGS) entry which is preliminary data.</text>
</comment>
<dbReference type="EMBL" id="BJWL01000028">
    <property type="protein sequence ID" value="GFZ19358.1"/>
    <property type="molecule type" value="Genomic_DNA"/>
</dbReference>
<keyword evidence="2" id="KW-0479">Metal-binding</keyword>
<dbReference type="FunFam" id="4.10.1100.10:FF:000001">
    <property type="entry name" value="Squamosa promoter-binding-like protein 14"/>
    <property type="match status" value="1"/>
</dbReference>
<reference evidence="14 15" key="1">
    <citation type="submission" date="2019-07" db="EMBL/GenBank/DDBJ databases">
        <title>De Novo Assembly of kiwifruit Actinidia rufa.</title>
        <authorList>
            <person name="Sugita-Konishi S."/>
            <person name="Sato K."/>
            <person name="Mori E."/>
            <person name="Abe Y."/>
            <person name="Kisaki G."/>
            <person name="Hamano K."/>
            <person name="Suezawa K."/>
            <person name="Otani M."/>
            <person name="Fukuda T."/>
            <person name="Manabe T."/>
            <person name="Gomi K."/>
            <person name="Tabuchi M."/>
            <person name="Akimitsu K."/>
            <person name="Kataoka I."/>
        </authorList>
    </citation>
    <scope>NUCLEOTIDE SEQUENCE [LARGE SCALE GENOMIC DNA]</scope>
    <source>
        <strain evidence="15">cv. Fuchu</strain>
    </source>
</reference>
<evidence type="ECO:0000256" key="10">
    <source>
        <dbReference type="PROSITE-ProRule" id="PRU00470"/>
    </source>
</evidence>
<keyword evidence="3 10" id="KW-0863">Zinc-finger</keyword>
<evidence type="ECO:0000313" key="14">
    <source>
        <dbReference type="EMBL" id="GFZ19358.1"/>
    </source>
</evidence>
<feature type="region of interest" description="Disordered" evidence="11">
    <location>
        <begin position="223"/>
        <end position="244"/>
    </location>
</feature>
<feature type="domain" description="SBP-type" evidence="13">
    <location>
        <begin position="156"/>
        <end position="233"/>
    </location>
</feature>
<feature type="compositionally biased region" description="Basic residues" evidence="11">
    <location>
        <begin position="223"/>
        <end position="232"/>
    </location>
</feature>